<evidence type="ECO:0000256" key="3">
    <source>
        <dbReference type="PIRSR" id="PIRSR603782-1"/>
    </source>
</evidence>
<evidence type="ECO:0000256" key="1">
    <source>
        <dbReference type="ARBA" id="ARBA00010996"/>
    </source>
</evidence>
<dbReference type="STRING" id="308853.SAMN05421752_102141"/>
<feature type="binding site" evidence="3">
    <location>
        <position position="188"/>
    </location>
    <ligand>
        <name>Cu cation</name>
        <dbReference type="ChEBI" id="CHEBI:23378"/>
    </ligand>
</feature>
<proteinExistence type="inferred from homology"/>
<dbReference type="Proteomes" id="UP000185936">
    <property type="component" value="Unassembled WGS sequence"/>
</dbReference>
<dbReference type="PROSITE" id="PS51352">
    <property type="entry name" value="THIOREDOXIN_2"/>
    <property type="match status" value="1"/>
</dbReference>
<keyword evidence="3" id="KW-0479">Metal-binding</keyword>
<feature type="binding site" evidence="3">
    <location>
        <position position="92"/>
    </location>
    <ligand>
        <name>Cu cation</name>
        <dbReference type="ChEBI" id="CHEBI:23378"/>
    </ligand>
</feature>
<evidence type="ECO:0000313" key="6">
    <source>
        <dbReference type="EMBL" id="SIR73345.1"/>
    </source>
</evidence>
<evidence type="ECO:0000259" key="5">
    <source>
        <dbReference type="PROSITE" id="PS51352"/>
    </source>
</evidence>
<dbReference type="EMBL" id="FTNR01000002">
    <property type="protein sequence ID" value="SIR73345.1"/>
    <property type="molecule type" value="Genomic_DNA"/>
</dbReference>
<protein>
    <submittedName>
        <fullName evidence="6">Protein SCO1/2</fullName>
    </submittedName>
</protein>
<keyword evidence="4" id="KW-1015">Disulfide bond</keyword>
<name>A0A1N7DC75_9EURY</name>
<dbReference type="OrthoDB" id="27579at2157"/>
<dbReference type="Pfam" id="PF02630">
    <property type="entry name" value="SCO1-SenC"/>
    <property type="match status" value="1"/>
</dbReference>
<evidence type="ECO:0000256" key="4">
    <source>
        <dbReference type="PIRSR" id="PIRSR603782-2"/>
    </source>
</evidence>
<feature type="binding site" evidence="3">
    <location>
        <position position="96"/>
    </location>
    <ligand>
        <name>Cu cation</name>
        <dbReference type="ChEBI" id="CHEBI:23378"/>
    </ligand>
</feature>
<dbReference type="GO" id="GO:0046872">
    <property type="term" value="F:metal ion binding"/>
    <property type="evidence" value="ECO:0007669"/>
    <property type="project" value="UniProtKB-KW"/>
</dbReference>
<organism evidence="6 7">
    <name type="scientific">Natronorubrum thiooxidans</name>
    <dbReference type="NCBI Taxonomy" id="308853"/>
    <lineage>
        <taxon>Archaea</taxon>
        <taxon>Methanobacteriati</taxon>
        <taxon>Methanobacteriota</taxon>
        <taxon>Stenosarchaea group</taxon>
        <taxon>Halobacteria</taxon>
        <taxon>Halobacteriales</taxon>
        <taxon>Natrialbaceae</taxon>
        <taxon>Natronorubrum</taxon>
    </lineage>
</organism>
<accession>A0A1N7DC75</accession>
<dbReference type="InterPro" id="IPR013766">
    <property type="entry name" value="Thioredoxin_domain"/>
</dbReference>
<keyword evidence="2 3" id="KW-0186">Copper</keyword>
<reference evidence="7" key="1">
    <citation type="submission" date="2017-01" db="EMBL/GenBank/DDBJ databases">
        <authorList>
            <person name="Varghese N."/>
            <person name="Submissions S."/>
        </authorList>
    </citation>
    <scope>NUCLEOTIDE SEQUENCE [LARGE SCALE GENOMIC DNA]</scope>
    <source>
        <strain evidence="7">type strain: HArc-</strain>
    </source>
</reference>
<dbReference type="AlphaFoldDB" id="A0A1N7DC75"/>
<dbReference type="RefSeq" id="WP_076607845.1">
    <property type="nucleotide sequence ID" value="NZ_FTNR01000002.1"/>
</dbReference>
<comment type="similarity">
    <text evidence="1">Belongs to the SCO1/2 family.</text>
</comment>
<dbReference type="InterPro" id="IPR036249">
    <property type="entry name" value="Thioredoxin-like_sf"/>
</dbReference>
<dbReference type="Gene3D" id="3.40.30.10">
    <property type="entry name" value="Glutaredoxin"/>
    <property type="match status" value="1"/>
</dbReference>
<feature type="domain" description="Thioredoxin" evidence="5">
    <location>
        <begin position="53"/>
        <end position="224"/>
    </location>
</feature>
<dbReference type="SUPFAM" id="SSF52833">
    <property type="entry name" value="Thioredoxin-like"/>
    <property type="match status" value="1"/>
</dbReference>
<dbReference type="PROSITE" id="PS51257">
    <property type="entry name" value="PROKAR_LIPOPROTEIN"/>
    <property type="match status" value="1"/>
</dbReference>
<keyword evidence="7" id="KW-1185">Reference proteome</keyword>
<feature type="disulfide bond" description="Redox-active" evidence="4">
    <location>
        <begin position="92"/>
        <end position="96"/>
    </location>
</feature>
<evidence type="ECO:0000256" key="2">
    <source>
        <dbReference type="ARBA" id="ARBA00023008"/>
    </source>
</evidence>
<dbReference type="InterPro" id="IPR003782">
    <property type="entry name" value="SCO1/SenC"/>
</dbReference>
<sequence>MHRRDVLATGAGLSTALVAGCLTGRLSGDDAAEHAVLEPPEDDLSYSDDYAYPTYGDPFPTIELPDPLAETTVNTETIDDECFVCTAFYATCPAECIPLMNAISSVQARSLERGIDDSVRFLAITFDPERDTPEELRDHAEMVNIDLEAGNWHYLRPEDADEAKAVVNDDLGIIFEKEGEGPMAEFMHITVTFLVNPDGYVERSYRGENPNVDQISEDLEAVIDATN</sequence>
<dbReference type="CDD" id="cd02968">
    <property type="entry name" value="SCO"/>
    <property type="match status" value="1"/>
</dbReference>
<evidence type="ECO:0000313" key="7">
    <source>
        <dbReference type="Proteomes" id="UP000185936"/>
    </source>
</evidence>
<gene>
    <name evidence="6" type="ORF">SAMN05421752_102141</name>
</gene>